<dbReference type="AlphaFoldDB" id="A0A0N4ZRZ2"/>
<comment type="subunit">
    <text evidence="8">Interacts with odr-4.</text>
</comment>
<dbReference type="GO" id="GO:0071567">
    <property type="term" value="F:deUFMylase activity"/>
    <property type="evidence" value="ECO:0007669"/>
    <property type="project" value="TreeGrafter"/>
</dbReference>
<proteinExistence type="inferred from homology"/>
<keyword evidence="12" id="KW-1185">Reference proteome</keyword>
<evidence type="ECO:0000256" key="9">
    <source>
        <dbReference type="ARBA" id="ARBA00073057"/>
    </source>
</evidence>
<evidence type="ECO:0000256" key="3">
    <source>
        <dbReference type="ARBA" id="ARBA00022670"/>
    </source>
</evidence>
<evidence type="ECO:0000256" key="1">
    <source>
        <dbReference type="ARBA" id="ARBA00004406"/>
    </source>
</evidence>
<dbReference type="InterPro" id="IPR012462">
    <property type="entry name" value="UFSP1/2_DUB_cat"/>
</dbReference>
<dbReference type="InterPro" id="IPR038765">
    <property type="entry name" value="Papain-like_cys_pep_sf"/>
</dbReference>
<comment type="function">
    <text evidence="7">Thiol protease which recognizes and hydrolyzes the peptide bond at the C-terminal Gly of ufm-1, a ubiquitin-like modifier protein bound to a number of target proteins. Required, with oct-4, for the localization of a subset of 7 transmembrane domain odorant receptors, including odr-10, to the cilia of olfactory neurons AWA and AWC. Operates in aggregation behavior, and responses to oxygen levels.</text>
</comment>
<dbReference type="Pfam" id="PF07910">
    <property type="entry name" value="Peptidase_C78"/>
    <property type="match status" value="1"/>
</dbReference>
<dbReference type="SUPFAM" id="SSF54001">
    <property type="entry name" value="Cysteine proteinases"/>
    <property type="match status" value="1"/>
</dbReference>
<evidence type="ECO:0000256" key="5">
    <source>
        <dbReference type="ARBA" id="ARBA00022801"/>
    </source>
</evidence>
<name>A0A0N4ZRZ2_PARTI</name>
<keyword evidence="6" id="KW-0788">Thiol protease</keyword>
<evidence type="ECO:0000313" key="13">
    <source>
        <dbReference type="WBParaSite" id="PTRK_0001127400.1"/>
    </source>
</evidence>
<dbReference type="Proteomes" id="UP000038045">
    <property type="component" value="Unplaced"/>
</dbReference>
<keyword evidence="5" id="KW-0378">Hydrolase</keyword>
<keyword evidence="3" id="KW-0645">Protease</keyword>
<dbReference type="PANTHER" id="PTHR48153:SF2">
    <property type="entry name" value="UFM1-SPECIFIC PROTEASE 2"/>
    <property type="match status" value="1"/>
</dbReference>
<comment type="subcellular location">
    <subcellularLocation>
        <location evidence="1">Endoplasmic reticulum membrane</location>
        <topology evidence="1">Peripheral membrane protein</topology>
    </subcellularLocation>
</comment>
<evidence type="ECO:0000256" key="10">
    <source>
        <dbReference type="ARBA" id="ARBA00076114"/>
    </source>
</evidence>
<sequence>MHQSIFKTNYSTSCPNLRNDKIIKENSEIVLLFGVPDLKVITNIIFCDRSEYLNVCNFIYSSITADIFLMAIVTFKTNIKIEIEHLFKFTKSNDELCLFNDVTIEDFKNRDVYFLENTDEKLYSLKDISLFYLKYPLDITFSEKNEMKEMKKQLDKLSSCYFLCKSENIVISDDVEEQDNIDENIMKAKKGAILKEKLTFETHYLPKSKNLEQKTVPTIIQMDGNFDISQIKTILTILLPCHLDEMDLIHSHMKEAIKRIILQINLFYKVHKKFINFHFNAFELPNTNTFVNIINLDSGSEEENMNYRIHLHKIFNLGLDLPVFKISQAFNVTDKKSIFLRNPHTNIDYKPIGECEIVHGLYEYRHYMQDNFNDAGWGCAYRSFQTIWSWFALQGFIDKHVPTHKEIQQCLYDIGDKDSKFVGSKQWIGSTELSFCLETMLGINSRILSVSSGGEINELGREILYHFKNNGAPIMIGGGQLAHTIIGIDFNDQTGNCKFLILDPHYTGGELLDVIIKKGWCGWKDMNFWDKNSFYNLLLPINPSINC</sequence>
<accession>A0A0N4ZRZ2</accession>
<evidence type="ECO:0000256" key="6">
    <source>
        <dbReference type="ARBA" id="ARBA00022807"/>
    </source>
</evidence>
<dbReference type="GO" id="GO:0005634">
    <property type="term" value="C:nucleus"/>
    <property type="evidence" value="ECO:0007669"/>
    <property type="project" value="TreeGrafter"/>
</dbReference>
<dbReference type="GO" id="GO:0006508">
    <property type="term" value="P:proteolysis"/>
    <property type="evidence" value="ECO:0007669"/>
    <property type="project" value="UniProtKB-KW"/>
</dbReference>
<protein>
    <recommendedName>
        <fullName evidence="9">Ufm1-specific protease</fullName>
    </recommendedName>
    <alternativeName>
        <fullName evidence="10">Odorant response abnormal protein 8</fullName>
    </alternativeName>
</protein>
<dbReference type="PANTHER" id="PTHR48153">
    <property type="entry name" value="UFM1-SPECIFIC PROTEASE 2"/>
    <property type="match status" value="1"/>
</dbReference>
<dbReference type="STRING" id="131310.A0A0N4ZRZ2"/>
<evidence type="ECO:0000256" key="8">
    <source>
        <dbReference type="ARBA" id="ARBA00064300"/>
    </source>
</evidence>
<evidence type="ECO:0000256" key="7">
    <source>
        <dbReference type="ARBA" id="ARBA00056938"/>
    </source>
</evidence>
<dbReference type="WBParaSite" id="PTRK_0001127400.1">
    <property type="protein sequence ID" value="PTRK_0001127400.1"/>
    <property type="gene ID" value="PTRK_0001127400"/>
</dbReference>
<dbReference type="Gene3D" id="3.90.70.130">
    <property type="match status" value="1"/>
</dbReference>
<organism evidence="12 13">
    <name type="scientific">Parastrongyloides trichosuri</name>
    <name type="common">Possum-specific nematode worm</name>
    <dbReference type="NCBI Taxonomy" id="131310"/>
    <lineage>
        <taxon>Eukaryota</taxon>
        <taxon>Metazoa</taxon>
        <taxon>Ecdysozoa</taxon>
        <taxon>Nematoda</taxon>
        <taxon>Chromadorea</taxon>
        <taxon>Rhabditida</taxon>
        <taxon>Tylenchina</taxon>
        <taxon>Panagrolaimomorpha</taxon>
        <taxon>Strongyloidoidea</taxon>
        <taxon>Strongyloididae</taxon>
        <taxon>Parastrongyloides</taxon>
    </lineage>
</organism>
<evidence type="ECO:0000256" key="2">
    <source>
        <dbReference type="ARBA" id="ARBA00008552"/>
    </source>
</evidence>
<dbReference type="GO" id="GO:0005789">
    <property type="term" value="C:endoplasmic reticulum membrane"/>
    <property type="evidence" value="ECO:0007669"/>
    <property type="project" value="UniProtKB-SubCell"/>
</dbReference>
<evidence type="ECO:0000259" key="11">
    <source>
        <dbReference type="Pfam" id="PF07910"/>
    </source>
</evidence>
<dbReference type="FunFam" id="3.90.70.130:FF:000001">
    <property type="entry name" value="Probable Ufm1-specific protease 2"/>
    <property type="match status" value="1"/>
</dbReference>
<feature type="domain" description="UFSP1/2/DUB catalytic" evidence="11">
    <location>
        <begin position="354"/>
        <end position="538"/>
    </location>
</feature>
<evidence type="ECO:0000256" key="4">
    <source>
        <dbReference type="ARBA" id="ARBA00022786"/>
    </source>
</evidence>
<evidence type="ECO:0000313" key="12">
    <source>
        <dbReference type="Proteomes" id="UP000038045"/>
    </source>
</evidence>
<comment type="similarity">
    <text evidence="2">Belongs to the peptidase C78 family.</text>
</comment>
<reference evidence="13" key="1">
    <citation type="submission" date="2017-02" db="UniProtKB">
        <authorList>
            <consortium name="WormBaseParasite"/>
        </authorList>
    </citation>
    <scope>IDENTIFICATION</scope>
</reference>
<keyword evidence="4" id="KW-0833">Ubl conjugation pathway</keyword>